<evidence type="ECO:0000313" key="2">
    <source>
        <dbReference type="Proteomes" id="UP000326678"/>
    </source>
</evidence>
<dbReference type="EMBL" id="CP045227">
    <property type="protein sequence ID" value="QFS51451.1"/>
    <property type="molecule type" value="Genomic_DNA"/>
</dbReference>
<accession>A0A5P8WFV8</accession>
<keyword evidence="2" id="KW-1185">Reference proteome</keyword>
<name>A0A5P8WFV8_9NOSO</name>
<organism evidence="1 2">
    <name type="scientific">Nostoc sphaeroides CCNUC1</name>
    <dbReference type="NCBI Taxonomy" id="2653204"/>
    <lineage>
        <taxon>Bacteria</taxon>
        <taxon>Bacillati</taxon>
        <taxon>Cyanobacteriota</taxon>
        <taxon>Cyanophyceae</taxon>
        <taxon>Nostocales</taxon>
        <taxon>Nostocaceae</taxon>
        <taxon>Nostoc</taxon>
    </lineage>
</organism>
<reference evidence="1 2" key="1">
    <citation type="submission" date="2019-10" db="EMBL/GenBank/DDBJ databases">
        <title>Genomic and transcriptomic insights into the perfect genentic adaptation of a filamentous nitrogen-fixing cyanobacterium to rice fields.</title>
        <authorList>
            <person name="Chen Z."/>
        </authorList>
    </citation>
    <scope>NUCLEOTIDE SEQUENCE [LARGE SCALE GENOMIC DNA]</scope>
    <source>
        <strain evidence="1">CCNUC1</strain>
    </source>
</reference>
<protein>
    <submittedName>
        <fullName evidence="1">Uncharacterized protein</fullName>
    </submittedName>
</protein>
<proteinExistence type="predicted"/>
<dbReference type="Proteomes" id="UP000326678">
    <property type="component" value="Chromosome Gxm2"/>
</dbReference>
<sequence length="37" mass="4193">MSSDRSQLLAYCNTRSHFQRQAVSTSISLPLVNCYKS</sequence>
<gene>
    <name evidence="1" type="ORF">GXM_08945</name>
</gene>
<evidence type="ECO:0000313" key="1">
    <source>
        <dbReference type="EMBL" id="QFS51451.1"/>
    </source>
</evidence>
<dbReference type="AlphaFoldDB" id="A0A5P8WFV8"/>
<dbReference type="KEGG" id="nsh:GXM_08945"/>